<evidence type="ECO:0000259" key="2">
    <source>
        <dbReference type="Pfam" id="PF00432"/>
    </source>
</evidence>
<dbReference type="RefSeq" id="WP_404546590.1">
    <property type="nucleotide sequence ID" value="NZ_JADIKJ010000007.1"/>
</dbReference>
<organism evidence="3 4">
    <name type="scientific">Dyella jejuensis</name>
    <dbReference type="NCBI Taxonomy" id="1432009"/>
    <lineage>
        <taxon>Bacteria</taxon>
        <taxon>Pseudomonadati</taxon>
        <taxon>Pseudomonadota</taxon>
        <taxon>Gammaproteobacteria</taxon>
        <taxon>Lysobacterales</taxon>
        <taxon>Rhodanobacteraceae</taxon>
        <taxon>Dyella</taxon>
    </lineage>
</organism>
<dbReference type="EMBL" id="JADIKJ010000007">
    <property type="protein sequence ID" value="MFK2900168.1"/>
    <property type="molecule type" value="Genomic_DNA"/>
</dbReference>
<evidence type="ECO:0000313" key="3">
    <source>
        <dbReference type="EMBL" id="MFK2900168.1"/>
    </source>
</evidence>
<reference evidence="3 4" key="1">
    <citation type="submission" date="2020-10" db="EMBL/GenBank/DDBJ databases">
        <title>Phylogeny of dyella-like bacteria.</title>
        <authorList>
            <person name="Fu J."/>
        </authorList>
    </citation>
    <scope>NUCLEOTIDE SEQUENCE [LARGE SCALE GENOMIC DNA]</scope>
    <source>
        <strain evidence="3 4">JP1</strain>
    </source>
</reference>
<keyword evidence="1" id="KW-0677">Repeat</keyword>
<dbReference type="SUPFAM" id="SSF48239">
    <property type="entry name" value="Terpenoid cyclases/Protein prenyltransferases"/>
    <property type="match status" value="1"/>
</dbReference>
<accession>A0ABW8JGE2</accession>
<dbReference type="Proteomes" id="UP001620461">
    <property type="component" value="Unassembled WGS sequence"/>
</dbReference>
<dbReference type="Pfam" id="PF00432">
    <property type="entry name" value="Prenyltrans"/>
    <property type="match status" value="2"/>
</dbReference>
<sequence>MMPAASMRVPDEAVASALARAQAYVLEKQSPNGGFCFYRGYYLEEPSLADTWHGLAALSTLGAVPWQGDSHAAFVIAQPVEPQPFALYYRVRALGVLGVADPMAADVRWAIGSLQIRRHDPAVHASLTLSLQRLRCTLWLKQHFEMPFEVDEIIQALLNCEGEKGGYGTPPNVLDTEAAIGVLKLCNRPIASRTMDFVRVMAEPNFGFRLTAGALSPNLETTCAGVISCSRMDMPVPYAQAATAFILSCQTGNGGFGRSADALPDLALTHMALTTLIDHA</sequence>
<feature type="domain" description="Prenyltransferase alpha-alpha toroid" evidence="2">
    <location>
        <begin position="149"/>
        <end position="275"/>
    </location>
</feature>
<protein>
    <recommendedName>
        <fullName evidence="2">Prenyltransferase alpha-alpha toroid domain-containing protein</fullName>
    </recommendedName>
</protein>
<dbReference type="Gene3D" id="1.50.10.20">
    <property type="match status" value="1"/>
</dbReference>
<evidence type="ECO:0000313" key="4">
    <source>
        <dbReference type="Proteomes" id="UP001620461"/>
    </source>
</evidence>
<gene>
    <name evidence="3" type="ORF">ISP15_07455</name>
</gene>
<feature type="domain" description="Prenyltransferase alpha-alpha toroid" evidence="2">
    <location>
        <begin position="20"/>
        <end position="62"/>
    </location>
</feature>
<dbReference type="InterPro" id="IPR001330">
    <property type="entry name" value="Prenyltrans"/>
</dbReference>
<name>A0ABW8JGE2_9GAMM</name>
<proteinExistence type="predicted"/>
<dbReference type="InterPro" id="IPR008930">
    <property type="entry name" value="Terpenoid_cyclase/PrenylTrfase"/>
</dbReference>
<keyword evidence="4" id="KW-1185">Reference proteome</keyword>
<comment type="caution">
    <text evidence="3">The sequence shown here is derived from an EMBL/GenBank/DDBJ whole genome shotgun (WGS) entry which is preliminary data.</text>
</comment>
<evidence type="ECO:0000256" key="1">
    <source>
        <dbReference type="ARBA" id="ARBA00022737"/>
    </source>
</evidence>